<keyword evidence="3" id="KW-1185">Reference proteome</keyword>
<keyword evidence="2" id="KW-0695">RNA-directed DNA polymerase</keyword>
<name>A0A5B6X1A6_9ROSI</name>
<dbReference type="OrthoDB" id="1001388at2759"/>
<sequence length="206" mass="24421">MKTVCWNVRRLGSPRAVRRLPNLMKQYNPQMVFLIETKLDQKRMERARRRCGFINGIDVEAEGTRGGLCLAWKDCIEVTLKSFSKWHIDVMVKEDNKQEEWRFTCFYGSPYVKDQNLVWNLLKRLSCDCKCPYLVAGDFNEIMYSFEKRGGLPRDQNKMEVFRDTLEECHLMDIGYSGAWFTWERGNLPETNIRERLDRGLQMRNG</sequence>
<comment type="caution">
    <text evidence="2">The sequence shown here is derived from an EMBL/GenBank/DDBJ whole genome shotgun (WGS) entry which is preliminary data.</text>
</comment>
<protein>
    <submittedName>
        <fullName evidence="2">Reverse transcriptase</fullName>
    </submittedName>
</protein>
<dbReference type="Proteomes" id="UP000325315">
    <property type="component" value="Unassembled WGS sequence"/>
</dbReference>
<gene>
    <name evidence="2" type="ORF">EPI10_030659</name>
</gene>
<evidence type="ECO:0000259" key="1">
    <source>
        <dbReference type="Pfam" id="PF03372"/>
    </source>
</evidence>
<reference evidence="3" key="1">
    <citation type="journal article" date="2019" name="Plant Biotechnol. J.">
        <title>Genome sequencing of the Australian wild diploid species Gossypium australe highlights disease resistance and delayed gland morphogenesis.</title>
        <authorList>
            <person name="Cai Y."/>
            <person name="Cai X."/>
            <person name="Wang Q."/>
            <person name="Wang P."/>
            <person name="Zhang Y."/>
            <person name="Cai C."/>
            <person name="Xu Y."/>
            <person name="Wang K."/>
            <person name="Zhou Z."/>
            <person name="Wang C."/>
            <person name="Geng S."/>
            <person name="Li B."/>
            <person name="Dong Q."/>
            <person name="Hou Y."/>
            <person name="Wang H."/>
            <person name="Ai P."/>
            <person name="Liu Z."/>
            <person name="Yi F."/>
            <person name="Sun M."/>
            <person name="An G."/>
            <person name="Cheng J."/>
            <person name="Zhang Y."/>
            <person name="Shi Q."/>
            <person name="Xie Y."/>
            <person name="Shi X."/>
            <person name="Chang Y."/>
            <person name="Huang F."/>
            <person name="Chen Y."/>
            <person name="Hong S."/>
            <person name="Mi L."/>
            <person name="Sun Q."/>
            <person name="Zhang L."/>
            <person name="Zhou B."/>
            <person name="Peng R."/>
            <person name="Zhang X."/>
            <person name="Liu F."/>
        </authorList>
    </citation>
    <scope>NUCLEOTIDE SEQUENCE [LARGE SCALE GENOMIC DNA]</scope>
    <source>
        <strain evidence="3">cv. PA1801</strain>
    </source>
</reference>
<feature type="domain" description="Endonuclease/exonuclease/phosphatase" evidence="1">
    <location>
        <begin position="6"/>
        <end position="199"/>
    </location>
</feature>
<evidence type="ECO:0000313" key="3">
    <source>
        <dbReference type="Proteomes" id="UP000325315"/>
    </source>
</evidence>
<dbReference type="AlphaFoldDB" id="A0A5B6X1A6"/>
<dbReference type="GO" id="GO:0003964">
    <property type="term" value="F:RNA-directed DNA polymerase activity"/>
    <property type="evidence" value="ECO:0007669"/>
    <property type="project" value="UniProtKB-KW"/>
</dbReference>
<evidence type="ECO:0000313" key="2">
    <source>
        <dbReference type="EMBL" id="KAA3486785.1"/>
    </source>
</evidence>
<dbReference type="PANTHER" id="PTHR35218">
    <property type="entry name" value="RNASE H DOMAIN-CONTAINING PROTEIN"/>
    <property type="match status" value="1"/>
</dbReference>
<dbReference type="PANTHER" id="PTHR35218:SF9">
    <property type="entry name" value="ENDONUCLEASE_EXONUCLEASE_PHOSPHATASE DOMAIN-CONTAINING PROTEIN"/>
    <property type="match status" value="1"/>
</dbReference>
<organism evidence="2 3">
    <name type="scientific">Gossypium australe</name>
    <dbReference type="NCBI Taxonomy" id="47621"/>
    <lineage>
        <taxon>Eukaryota</taxon>
        <taxon>Viridiplantae</taxon>
        <taxon>Streptophyta</taxon>
        <taxon>Embryophyta</taxon>
        <taxon>Tracheophyta</taxon>
        <taxon>Spermatophyta</taxon>
        <taxon>Magnoliopsida</taxon>
        <taxon>eudicotyledons</taxon>
        <taxon>Gunneridae</taxon>
        <taxon>Pentapetalae</taxon>
        <taxon>rosids</taxon>
        <taxon>malvids</taxon>
        <taxon>Malvales</taxon>
        <taxon>Malvaceae</taxon>
        <taxon>Malvoideae</taxon>
        <taxon>Gossypium</taxon>
    </lineage>
</organism>
<dbReference type="SUPFAM" id="SSF56219">
    <property type="entry name" value="DNase I-like"/>
    <property type="match status" value="1"/>
</dbReference>
<dbReference type="Gene3D" id="3.60.10.10">
    <property type="entry name" value="Endonuclease/exonuclease/phosphatase"/>
    <property type="match status" value="1"/>
</dbReference>
<keyword evidence="2" id="KW-0808">Transferase</keyword>
<proteinExistence type="predicted"/>
<dbReference type="InterPro" id="IPR005135">
    <property type="entry name" value="Endo/exonuclease/phosphatase"/>
</dbReference>
<keyword evidence="2" id="KW-0548">Nucleotidyltransferase</keyword>
<dbReference type="Pfam" id="PF03372">
    <property type="entry name" value="Exo_endo_phos"/>
    <property type="match status" value="1"/>
</dbReference>
<dbReference type="InterPro" id="IPR036691">
    <property type="entry name" value="Endo/exonu/phosph_ase_sf"/>
</dbReference>
<dbReference type="EMBL" id="SMMG02000001">
    <property type="protein sequence ID" value="KAA3486785.1"/>
    <property type="molecule type" value="Genomic_DNA"/>
</dbReference>
<accession>A0A5B6X1A6</accession>